<dbReference type="EMBL" id="BCLY01000004">
    <property type="protein sequence ID" value="GAQ05382.1"/>
    <property type="molecule type" value="Genomic_DNA"/>
</dbReference>
<comment type="caution">
    <text evidence="1">The sequence shown here is derived from an EMBL/GenBank/DDBJ whole genome shotgun (WGS) entry which is preliminary data.</text>
</comment>
<proteinExistence type="predicted"/>
<gene>
    <name evidence="1" type="ORF">ALT_2703</name>
</gene>
<evidence type="ECO:0000313" key="1">
    <source>
        <dbReference type="EMBL" id="GAQ05382.1"/>
    </source>
</evidence>
<reference evidence="1 2" key="1">
    <citation type="submission" date="2015-11" db="EMBL/GenBank/DDBJ databases">
        <title>Aspergillus lentulus strain IFM 54703T.</title>
        <authorList>
            <person name="Kusuya Y."/>
            <person name="Sakai K."/>
            <person name="Kamei K."/>
            <person name="Takahashi H."/>
            <person name="Yaguchi T."/>
        </authorList>
    </citation>
    <scope>NUCLEOTIDE SEQUENCE [LARGE SCALE GENOMIC DNA]</scope>
    <source>
        <strain evidence="1 2">IFM 54703</strain>
    </source>
</reference>
<dbReference type="Proteomes" id="UP000051487">
    <property type="component" value="Unassembled WGS sequence"/>
</dbReference>
<name>A0AAN4PFA1_ASPLE</name>
<evidence type="ECO:0000313" key="2">
    <source>
        <dbReference type="Proteomes" id="UP000051487"/>
    </source>
</evidence>
<protein>
    <submittedName>
        <fullName evidence="1">Uncharacterized protein</fullName>
    </submittedName>
</protein>
<dbReference type="AlphaFoldDB" id="A0AAN4PFA1"/>
<organism evidence="1 2">
    <name type="scientific">Aspergillus lentulus</name>
    <dbReference type="NCBI Taxonomy" id="293939"/>
    <lineage>
        <taxon>Eukaryota</taxon>
        <taxon>Fungi</taxon>
        <taxon>Dikarya</taxon>
        <taxon>Ascomycota</taxon>
        <taxon>Pezizomycotina</taxon>
        <taxon>Eurotiomycetes</taxon>
        <taxon>Eurotiomycetidae</taxon>
        <taxon>Eurotiales</taxon>
        <taxon>Aspergillaceae</taxon>
        <taxon>Aspergillus</taxon>
        <taxon>Aspergillus subgen. Fumigati</taxon>
    </lineage>
</organism>
<accession>A0AAN4PFA1</accession>
<sequence>MPFTLTGPCETLVSAIHGNAVFSDGEYPVTIAHYSNGAVITPSSTPETRRELESGESPIVGKLHCILPTLRTPEEETPDGILTGHAIASTALHICLSSPIAKEASNNSSSGPPAFRHSQAKITSVGLYGGRELLGSWGRGEGRELDHTFPADSDFQIPVECDIYGRSGRLLNDAPNGLGVTLTIEFGMNSPALLLSSVSLIQIVGNRKLMRH</sequence>